<feature type="region of interest" description="Disordered" evidence="1">
    <location>
        <begin position="1"/>
        <end position="129"/>
    </location>
</feature>
<dbReference type="EMBL" id="LK056663">
    <property type="protein sequence ID" value="CDU23480.1"/>
    <property type="molecule type" value="Genomic_DNA"/>
</dbReference>
<accession>A0A127ZBG5</accession>
<organism evidence="2">
    <name type="scientific">Sporisorium scitamineum</name>
    <dbReference type="NCBI Taxonomy" id="49012"/>
    <lineage>
        <taxon>Eukaryota</taxon>
        <taxon>Fungi</taxon>
        <taxon>Dikarya</taxon>
        <taxon>Basidiomycota</taxon>
        <taxon>Ustilaginomycotina</taxon>
        <taxon>Ustilaginomycetes</taxon>
        <taxon>Ustilaginales</taxon>
        <taxon>Ustilaginaceae</taxon>
        <taxon>Sporisorium</taxon>
    </lineage>
</organism>
<evidence type="ECO:0000313" key="2">
    <source>
        <dbReference type="EMBL" id="CDU23480.1"/>
    </source>
</evidence>
<feature type="compositionally biased region" description="Low complexity" evidence="1">
    <location>
        <begin position="50"/>
        <end position="61"/>
    </location>
</feature>
<feature type="compositionally biased region" description="Polar residues" evidence="1">
    <location>
        <begin position="75"/>
        <end position="103"/>
    </location>
</feature>
<proteinExistence type="predicted"/>
<dbReference type="AlphaFoldDB" id="A0A127ZBG5"/>
<protein>
    <submittedName>
        <fullName evidence="2">Uncharacterized protein</fullName>
    </submittedName>
</protein>
<dbReference type="OrthoDB" id="2556068at2759"/>
<sequence length="191" mass="20942">MGSCLSTTKTFQGEGQTLNEPPPSTGTAATKPSGGQRLDGGTNTTSHPIATEAGGAGSTSAADREVRARAAEQRMSQQAAKGNPNQGKLSQQLNQQKQTNPLQESDRQPERVVVRIKPPPPPSLSSHQAETDMQNLFTPTRLNQSFSGIDRYHSRHPHPARTCIFYTPPHDAHFIHIDTVEYHTDRKTRQR</sequence>
<feature type="compositionally biased region" description="Basic and acidic residues" evidence="1">
    <location>
        <begin position="104"/>
        <end position="113"/>
    </location>
</feature>
<evidence type="ECO:0000256" key="1">
    <source>
        <dbReference type="SAM" id="MobiDB-lite"/>
    </source>
</evidence>
<gene>
    <name evidence="2" type="ORF">SPSC_02109</name>
</gene>
<reference evidence="2" key="1">
    <citation type="submission" date="2014-06" db="EMBL/GenBank/DDBJ databases">
        <authorList>
            <person name="Ju J."/>
            <person name="Zhang J."/>
        </authorList>
    </citation>
    <scope>NUCLEOTIDE SEQUENCE</scope>
    <source>
        <strain evidence="2">SscI8</strain>
    </source>
</reference>
<feature type="compositionally biased region" description="Basic and acidic residues" evidence="1">
    <location>
        <begin position="62"/>
        <end position="72"/>
    </location>
</feature>
<feature type="compositionally biased region" description="Polar residues" evidence="1">
    <location>
        <begin position="1"/>
        <end position="30"/>
    </location>
</feature>
<name>A0A127ZBG5_9BASI</name>